<evidence type="ECO:0000313" key="4">
    <source>
        <dbReference type="EMBL" id="QVI25378.1"/>
    </source>
</evidence>
<dbReference type="PROSITE" id="PS52019">
    <property type="entry name" value="PKS_MFAS_DH"/>
    <property type="match status" value="1"/>
</dbReference>
<name>A0ABX8CZW2_9NOCA</name>
<evidence type="ECO:0000256" key="2">
    <source>
        <dbReference type="PROSITE-ProRule" id="PRU01363"/>
    </source>
</evidence>
<proteinExistence type="predicted"/>
<dbReference type="InterPro" id="IPR042104">
    <property type="entry name" value="PKS_dehydratase_sf"/>
</dbReference>
<dbReference type="EMBL" id="CP074371">
    <property type="protein sequence ID" value="QVI25378.1"/>
    <property type="molecule type" value="Genomic_DNA"/>
</dbReference>
<comment type="caution">
    <text evidence="2">Lacks conserved residue(s) required for the propagation of feature annotation.</text>
</comment>
<sequence>MARLDVSGVDVAWDAMRQGRGRRIELPAYAFQRRRYWLTSTRTGDAASLGLAGAGHPLVGAVMESADTGAVMLTSRLSLASQPWLADHAVRGVVLFPGTGFVELALRAGEEVGCPVLRDLTLTTPLVLTAQTAVQLQVVVDDDGQGGRRVVVYSRDTDDPQAEWVTHAEGVLGRQDSDIAIRLPPVRCRRIWRCGRRWRGGGAGGRCVPGCWPISAMTTVRPSRGCGRCGVAVRSCSSRPHCRIR</sequence>
<dbReference type="InterPro" id="IPR049900">
    <property type="entry name" value="PKS_mFAS_DH"/>
</dbReference>
<feature type="region of interest" description="C-terminal hotdog fold" evidence="2">
    <location>
        <begin position="243"/>
        <end position="245"/>
    </location>
</feature>
<dbReference type="SMART" id="SM00826">
    <property type="entry name" value="PKS_DH"/>
    <property type="match status" value="1"/>
</dbReference>
<keyword evidence="5" id="KW-1185">Reference proteome</keyword>
<dbReference type="PANTHER" id="PTHR43775">
    <property type="entry name" value="FATTY ACID SYNTHASE"/>
    <property type="match status" value="1"/>
</dbReference>
<reference evidence="4 5" key="1">
    <citation type="submission" date="2021-04" db="EMBL/GenBank/DDBJ databases">
        <title>Nocardia tengchongensis.</title>
        <authorList>
            <person name="Zhuang k."/>
            <person name="Ran Y."/>
            <person name="Li W."/>
        </authorList>
    </citation>
    <scope>NUCLEOTIDE SEQUENCE [LARGE SCALE GENOMIC DNA]</scope>
    <source>
        <strain evidence="4 5">CFH S0057</strain>
    </source>
</reference>
<accession>A0ABX8CZW2</accession>
<dbReference type="InterPro" id="IPR050091">
    <property type="entry name" value="PKS_NRPS_Biosynth_Enz"/>
</dbReference>
<dbReference type="InterPro" id="IPR020807">
    <property type="entry name" value="PKS_DH"/>
</dbReference>
<dbReference type="Gene3D" id="3.10.129.110">
    <property type="entry name" value="Polyketide synthase dehydratase"/>
    <property type="match status" value="1"/>
</dbReference>
<keyword evidence="1" id="KW-0808">Transferase</keyword>
<dbReference type="Proteomes" id="UP000683310">
    <property type="component" value="Chromosome"/>
</dbReference>
<feature type="domain" description="PKS/mFAS DH" evidence="3">
    <location>
        <begin position="56"/>
        <end position="245"/>
    </location>
</feature>
<dbReference type="Gene3D" id="3.30.70.3290">
    <property type="match status" value="1"/>
</dbReference>
<feature type="region of interest" description="N-terminal hotdog fold" evidence="2">
    <location>
        <begin position="56"/>
        <end position="179"/>
    </location>
</feature>
<evidence type="ECO:0000313" key="5">
    <source>
        <dbReference type="Proteomes" id="UP000683310"/>
    </source>
</evidence>
<gene>
    <name evidence="4" type="ORF">KHQ06_36480</name>
</gene>
<dbReference type="InterPro" id="IPR049552">
    <property type="entry name" value="PKS_DH_N"/>
</dbReference>
<protein>
    <submittedName>
        <fullName evidence="4">Polyketide synthase dehydratase domain-containing protein</fullName>
    </submittedName>
</protein>
<evidence type="ECO:0000259" key="3">
    <source>
        <dbReference type="PROSITE" id="PS52019"/>
    </source>
</evidence>
<organism evidence="4 5">
    <name type="scientific">Nocardia tengchongensis</name>
    <dbReference type="NCBI Taxonomy" id="2055889"/>
    <lineage>
        <taxon>Bacteria</taxon>
        <taxon>Bacillati</taxon>
        <taxon>Actinomycetota</taxon>
        <taxon>Actinomycetes</taxon>
        <taxon>Mycobacteriales</taxon>
        <taxon>Nocardiaceae</taxon>
        <taxon>Nocardia</taxon>
    </lineage>
</organism>
<dbReference type="PANTHER" id="PTHR43775:SF51">
    <property type="entry name" value="INACTIVE PHENOLPHTHIOCEROL SYNTHESIS POLYKETIDE SYNTHASE TYPE I PKS1-RELATED"/>
    <property type="match status" value="1"/>
</dbReference>
<dbReference type="Pfam" id="PF21089">
    <property type="entry name" value="PKS_DH_N"/>
    <property type="match status" value="1"/>
</dbReference>
<evidence type="ECO:0000256" key="1">
    <source>
        <dbReference type="ARBA" id="ARBA00022679"/>
    </source>
</evidence>